<protein>
    <submittedName>
        <fullName evidence="1">(rape) hypothetical protein</fullName>
    </submittedName>
</protein>
<evidence type="ECO:0000313" key="1">
    <source>
        <dbReference type="EMBL" id="CAF2151400.1"/>
    </source>
</evidence>
<gene>
    <name evidence="1" type="ORF">DARMORV10_A01P23850.1</name>
</gene>
<sequence length="48" mass="5470">TERNKDGDALNEISCEEWEVGANERVNYDDSSSCFFCPHVMLEIEETG</sequence>
<accession>A0A816XVX6</accession>
<dbReference type="Proteomes" id="UP001295469">
    <property type="component" value="Chromosome A01"/>
</dbReference>
<name>A0A816XVX6_BRANA</name>
<dbReference type="EMBL" id="HG994355">
    <property type="protein sequence ID" value="CAF2151400.1"/>
    <property type="molecule type" value="Genomic_DNA"/>
</dbReference>
<proteinExistence type="predicted"/>
<dbReference type="AlphaFoldDB" id="A0A816XVX6"/>
<reference evidence="1" key="1">
    <citation type="submission" date="2021-01" db="EMBL/GenBank/DDBJ databases">
        <authorList>
            <consortium name="Genoscope - CEA"/>
            <person name="William W."/>
        </authorList>
    </citation>
    <scope>NUCLEOTIDE SEQUENCE</scope>
</reference>
<feature type="non-terminal residue" evidence="1">
    <location>
        <position position="1"/>
    </location>
</feature>
<organism evidence="1">
    <name type="scientific">Brassica napus</name>
    <name type="common">Rape</name>
    <dbReference type="NCBI Taxonomy" id="3708"/>
    <lineage>
        <taxon>Eukaryota</taxon>
        <taxon>Viridiplantae</taxon>
        <taxon>Streptophyta</taxon>
        <taxon>Embryophyta</taxon>
        <taxon>Tracheophyta</taxon>
        <taxon>Spermatophyta</taxon>
        <taxon>Magnoliopsida</taxon>
        <taxon>eudicotyledons</taxon>
        <taxon>Gunneridae</taxon>
        <taxon>Pentapetalae</taxon>
        <taxon>rosids</taxon>
        <taxon>malvids</taxon>
        <taxon>Brassicales</taxon>
        <taxon>Brassicaceae</taxon>
        <taxon>Brassiceae</taxon>
        <taxon>Brassica</taxon>
    </lineage>
</organism>